<evidence type="ECO:0000256" key="5">
    <source>
        <dbReference type="ARBA" id="ARBA00033164"/>
    </source>
</evidence>
<dbReference type="GO" id="GO:0009982">
    <property type="term" value="F:pseudouridine synthase activity"/>
    <property type="evidence" value="ECO:0007669"/>
    <property type="project" value="InterPro"/>
</dbReference>
<evidence type="ECO:0000256" key="1">
    <source>
        <dbReference type="ARBA" id="ARBA00000073"/>
    </source>
</evidence>
<dbReference type="InterPro" id="IPR020103">
    <property type="entry name" value="PsdUridine_synth_cat_dom_sf"/>
</dbReference>
<comment type="similarity">
    <text evidence="2">Belongs to the pseudouridine synthase RluA family.</text>
</comment>
<accession>A0AAU7E5C9</accession>
<dbReference type="GO" id="GO:0003723">
    <property type="term" value="F:RNA binding"/>
    <property type="evidence" value="ECO:0007669"/>
    <property type="project" value="UniProtKB-KW"/>
</dbReference>
<dbReference type="PROSITE" id="PS50889">
    <property type="entry name" value="S4"/>
    <property type="match status" value="1"/>
</dbReference>
<comment type="catalytic activity">
    <reaction evidence="1">
        <text>a uridine in RNA = a pseudouridine in RNA</text>
        <dbReference type="Rhea" id="RHEA:48348"/>
        <dbReference type="Rhea" id="RHEA-COMP:12068"/>
        <dbReference type="Rhea" id="RHEA-COMP:12069"/>
        <dbReference type="ChEBI" id="CHEBI:65314"/>
        <dbReference type="ChEBI" id="CHEBI:65315"/>
    </reaction>
</comment>
<dbReference type="GO" id="GO:0140098">
    <property type="term" value="F:catalytic activity, acting on RNA"/>
    <property type="evidence" value="ECO:0007669"/>
    <property type="project" value="UniProtKB-ARBA"/>
</dbReference>
<evidence type="ECO:0000256" key="2">
    <source>
        <dbReference type="ARBA" id="ARBA00010876"/>
    </source>
</evidence>
<evidence type="ECO:0000313" key="8">
    <source>
        <dbReference type="EMBL" id="XBJ28632.1"/>
    </source>
</evidence>
<dbReference type="InterPro" id="IPR050188">
    <property type="entry name" value="RluA_PseudoU_synthase"/>
</dbReference>
<protein>
    <recommendedName>
        <fullName evidence="4">RNA pseudouridylate synthase</fullName>
    </recommendedName>
    <alternativeName>
        <fullName evidence="5">RNA-uridine isomerase</fullName>
    </alternativeName>
</protein>
<evidence type="ECO:0000256" key="3">
    <source>
        <dbReference type="ARBA" id="ARBA00023235"/>
    </source>
</evidence>
<dbReference type="EMBL" id="CP155620">
    <property type="protein sequence ID" value="XBJ28632.1"/>
    <property type="molecule type" value="Genomic_DNA"/>
</dbReference>
<dbReference type="InterPro" id="IPR006145">
    <property type="entry name" value="PsdUridine_synth_RsuA/RluA"/>
</dbReference>
<dbReference type="RefSeq" id="WP_134238875.1">
    <property type="nucleotide sequence ID" value="NZ_CP155620.1"/>
</dbReference>
<keyword evidence="3 8" id="KW-0413">Isomerase</keyword>
<name>A0AAU7E5C9_9BACT</name>
<dbReference type="CDD" id="cd02869">
    <property type="entry name" value="PseudoU_synth_RluA_like"/>
    <property type="match status" value="1"/>
</dbReference>
<dbReference type="PANTHER" id="PTHR21600:SF44">
    <property type="entry name" value="RIBOSOMAL LARGE SUBUNIT PSEUDOURIDINE SYNTHASE D"/>
    <property type="match status" value="1"/>
</dbReference>
<organism evidence="8">
    <name type="scientific">Campylobacter sp. CCS1377</name>
    <dbReference type="NCBI Taxonomy" id="3158229"/>
    <lineage>
        <taxon>Bacteria</taxon>
        <taxon>Pseudomonadati</taxon>
        <taxon>Campylobacterota</taxon>
        <taxon>Epsilonproteobacteria</taxon>
        <taxon>Campylobacterales</taxon>
        <taxon>Campylobacteraceae</taxon>
        <taxon>Campylobacter</taxon>
    </lineage>
</organism>
<evidence type="ECO:0000259" key="7">
    <source>
        <dbReference type="Pfam" id="PF00849"/>
    </source>
</evidence>
<dbReference type="PROSITE" id="PS01129">
    <property type="entry name" value="PSI_RLU"/>
    <property type="match status" value="1"/>
</dbReference>
<dbReference type="AlphaFoldDB" id="A0AAU7E5C9"/>
<dbReference type="GO" id="GO:0000455">
    <property type="term" value="P:enzyme-directed rRNA pseudouridine synthesis"/>
    <property type="evidence" value="ECO:0007669"/>
    <property type="project" value="TreeGrafter"/>
</dbReference>
<dbReference type="Pfam" id="PF00849">
    <property type="entry name" value="PseudoU_synth_2"/>
    <property type="match status" value="1"/>
</dbReference>
<evidence type="ECO:0000256" key="4">
    <source>
        <dbReference type="ARBA" id="ARBA00031870"/>
    </source>
</evidence>
<dbReference type="InterPro" id="IPR006224">
    <property type="entry name" value="PsdUridine_synth_RluA-like_CS"/>
</dbReference>
<dbReference type="PANTHER" id="PTHR21600">
    <property type="entry name" value="MITOCHONDRIAL RNA PSEUDOURIDINE SYNTHASE"/>
    <property type="match status" value="1"/>
</dbReference>
<dbReference type="SUPFAM" id="SSF55120">
    <property type="entry name" value="Pseudouridine synthase"/>
    <property type="match status" value="1"/>
</dbReference>
<feature type="domain" description="Pseudouridine synthase RsuA/RluA-like" evidence="7">
    <location>
        <begin position="66"/>
        <end position="197"/>
    </location>
</feature>
<gene>
    <name evidence="8" type="ORF">AAH949_05875</name>
</gene>
<keyword evidence="6" id="KW-0694">RNA-binding</keyword>
<sequence length="250" mass="28412">MQEKAYKLLALQEKISNNRAKELIDQGCVFVSDKKVLLARGMLDTKTKFNIIFPRKSHILFEDENLIAVNKSFATISEGLEKQFNAKLLNRLDKGTSGVLLLCKNEEFRLKCIEEFKKQRVYKSYLAIVSGILAEEVEVNEPILTLKNKHGAVSKISKNGLSANTLITPLMVQGKKTLVKAVINTGRTHQIRLHCAHIKHGIIGDDKYAKIASNRMFLHSYETQIFNYSFKASLDESFNQFGFDIKNLIF</sequence>
<evidence type="ECO:0000256" key="6">
    <source>
        <dbReference type="PROSITE-ProRule" id="PRU00182"/>
    </source>
</evidence>
<dbReference type="Gene3D" id="3.30.2350.10">
    <property type="entry name" value="Pseudouridine synthase"/>
    <property type="match status" value="1"/>
</dbReference>
<reference evidence="8" key="1">
    <citation type="submission" date="2024-05" db="EMBL/GenBank/DDBJ databases">
        <title>Campylobacter coli isolated from environmental waters in Slovenia.</title>
        <authorList>
            <person name="Zautner A.E."/>
            <person name="Bunk B."/>
            <person name="Riedel T."/>
            <person name="Sproeer C."/>
        </authorList>
    </citation>
    <scope>NUCLEOTIDE SEQUENCE</scope>
    <source>
        <strain evidence="8">CCS1377</strain>
    </source>
</reference>
<proteinExistence type="inferred from homology"/>